<name>E3SNL5_9CAUD</name>
<organism evidence="2 3">
    <name type="scientific">Prochlorococcus phage P-SSM7</name>
    <dbReference type="NCBI Taxonomy" id="445688"/>
    <lineage>
        <taxon>Viruses</taxon>
        <taxon>Duplodnaviria</taxon>
        <taxon>Heunggongvirae</taxon>
        <taxon>Uroviricota</taxon>
        <taxon>Caudoviricetes</taxon>
        <taxon>Pantevenvirales</taxon>
        <taxon>Kyanoviridae</taxon>
        <taxon>Palaemonvirus</taxon>
        <taxon>Palaemonvirus pssm7</taxon>
    </lineage>
</organism>
<dbReference type="GeneID" id="10329508"/>
<dbReference type="OrthoDB" id="26813at10239"/>
<keyword evidence="3" id="KW-1185">Reference proteome</keyword>
<proteinExistence type="predicted"/>
<dbReference type="Proteomes" id="UP000006532">
    <property type="component" value="Segment"/>
</dbReference>
<dbReference type="RefSeq" id="YP_004324928.1">
    <property type="nucleotide sequence ID" value="NC_015290.1"/>
</dbReference>
<evidence type="ECO:0000313" key="3">
    <source>
        <dbReference type="Proteomes" id="UP000006532"/>
    </source>
</evidence>
<dbReference type="KEGG" id="vg:10329508"/>
<protein>
    <submittedName>
        <fullName evidence="2">Uncharacterized protein</fullName>
    </submittedName>
</protein>
<feature type="region of interest" description="Disordered" evidence="1">
    <location>
        <begin position="59"/>
        <end position="81"/>
    </location>
</feature>
<dbReference type="EMBL" id="GU071103">
    <property type="protein sequence ID" value="ADO99006.1"/>
    <property type="molecule type" value="Genomic_DNA"/>
</dbReference>
<feature type="compositionally biased region" description="Acidic residues" evidence="1">
    <location>
        <begin position="70"/>
        <end position="81"/>
    </location>
</feature>
<accession>E3SNL5</accession>
<reference evidence="2 3" key="1">
    <citation type="journal article" date="2010" name="Environ. Microbiol.">
        <title>Genomic analysis of oceanic cyanobacterial myoviruses compared with T4-like myoviruses from diverse hosts and environments.</title>
        <authorList>
            <person name="Sullivan M.B."/>
            <person name="Huang K.H."/>
            <person name="Ignacio-Espinoza J.C."/>
            <person name="Berlin A.M."/>
            <person name="Kelly L."/>
            <person name="Weigele P.R."/>
            <person name="DeFrancesco A.S."/>
            <person name="Kern S.E."/>
            <person name="Thompson L.R."/>
            <person name="Young S."/>
            <person name="Yandava C."/>
            <person name="Fu R."/>
            <person name="Krastins B."/>
            <person name="Chase M."/>
            <person name="Sarracino D."/>
            <person name="Osburne M.S."/>
            <person name="Henn M.R."/>
            <person name="Chisholm S.W."/>
        </authorList>
    </citation>
    <scope>NUCLEOTIDE SEQUENCE [LARGE SCALE GENOMIC DNA]</scope>
    <source>
        <strain evidence="2">NATL1A-15</strain>
    </source>
</reference>
<gene>
    <name evidence="2" type="ORF">PSSM7_097</name>
</gene>
<evidence type="ECO:0000313" key="2">
    <source>
        <dbReference type="EMBL" id="ADO99006.1"/>
    </source>
</evidence>
<sequence>MTDDATAPVEKVSQETMLQQFRERFNAAIEENKQLSEKIKANEVVALKLQGAIEALEYYNENPPSGSPSPDEEVVDNLETA</sequence>
<evidence type="ECO:0000256" key="1">
    <source>
        <dbReference type="SAM" id="MobiDB-lite"/>
    </source>
</evidence>